<comment type="domain">
    <text evidence="7">The HXXXXD motif is essential for acyltransferase activity and may constitute the binding site for the phosphate moiety of the glycerol-3-phosphate.</text>
</comment>
<dbReference type="CDD" id="cd07989">
    <property type="entry name" value="LPLAT_AGPAT-like"/>
    <property type="match status" value="1"/>
</dbReference>
<gene>
    <name evidence="10" type="ORF">SAMN05518684_104243</name>
</gene>
<evidence type="ECO:0000256" key="1">
    <source>
        <dbReference type="ARBA" id="ARBA00005189"/>
    </source>
</evidence>
<evidence type="ECO:0000256" key="8">
    <source>
        <dbReference type="SAM" id="Phobius"/>
    </source>
</evidence>
<dbReference type="OrthoDB" id="9803035at2"/>
<sequence length="245" mass="27443">MLRTGIWFIYFFIYLLVISPALLKARYLKNRGKTVELDAFIYKKSSNWARRLVKLAGGRVHVRGQEWIPDDEPVLIVSNHQGNFDIPVLLGNLGLNIGFISKVEVKKIPMISSWMTYMGCIFMDRKNRRQAVKSILDGADALRKGRNLVVFPEGTRSKGGPVGEFKKGSFKLATRSKVAILPVTIEGSYNMMEANKNKITPADVTVTISEPIRIHQQDPAVSDQELADLTRAQIAGHMSEKTVAL</sequence>
<name>A0A1H9SIQ1_9BACI</name>
<dbReference type="GO" id="GO:0006654">
    <property type="term" value="P:phosphatidic acid biosynthetic process"/>
    <property type="evidence" value="ECO:0007669"/>
    <property type="project" value="TreeGrafter"/>
</dbReference>
<comment type="pathway">
    <text evidence="1">Lipid metabolism.</text>
</comment>
<dbReference type="GO" id="GO:0016020">
    <property type="term" value="C:membrane"/>
    <property type="evidence" value="ECO:0007669"/>
    <property type="project" value="InterPro"/>
</dbReference>
<dbReference type="PANTHER" id="PTHR10434:SF64">
    <property type="entry name" value="1-ACYL-SN-GLYCEROL-3-PHOSPHATE ACYLTRANSFERASE-RELATED"/>
    <property type="match status" value="1"/>
</dbReference>
<evidence type="ECO:0000256" key="4">
    <source>
        <dbReference type="ARBA" id="ARBA00022679"/>
    </source>
</evidence>
<keyword evidence="7" id="KW-1208">Phospholipid metabolism</keyword>
<evidence type="ECO:0000313" key="10">
    <source>
        <dbReference type="EMBL" id="SER84831.1"/>
    </source>
</evidence>
<dbReference type="EC" id="2.3.1.51" evidence="7"/>
<dbReference type="Pfam" id="PF01553">
    <property type="entry name" value="Acyltransferase"/>
    <property type="match status" value="1"/>
</dbReference>
<dbReference type="NCBIfam" id="TIGR00530">
    <property type="entry name" value="AGP_acyltrn"/>
    <property type="match status" value="1"/>
</dbReference>
<dbReference type="SMART" id="SM00563">
    <property type="entry name" value="PlsC"/>
    <property type="match status" value="1"/>
</dbReference>
<keyword evidence="6 7" id="KW-0012">Acyltransferase</keyword>
<evidence type="ECO:0000256" key="3">
    <source>
        <dbReference type="ARBA" id="ARBA00022516"/>
    </source>
</evidence>
<keyword evidence="8" id="KW-0472">Membrane</keyword>
<dbReference type="InterPro" id="IPR002123">
    <property type="entry name" value="Plipid/glycerol_acylTrfase"/>
</dbReference>
<dbReference type="Proteomes" id="UP000198571">
    <property type="component" value="Unassembled WGS sequence"/>
</dbReference>
<evidence type="ECO:0000259" key="9">
    <source>
        <dbReference type="SMART" id="SM00563"/>
    </source>
</evidence>
<feature type="domain" description="Phospholipid/glycerol acyltransferase" evidence="9">
    <location>
        <begin position="74"/>
        <end position="188"/>
    </location>
</feature>
<evidence type="ECO:0000256" key="6">
    <source>
        <dbReference type="ARBA" id="ARBA00023315"/>
    </source>
</evidence>
<keyword evidence="3 7" id="KW-0444">Lipid biosynthesis</keyword>
<dbReference type="RefSeq" id="WP_093049156.1">
    <property type="nucleotide sequence ID" value="NZ_FOGT01000004.1"/>
</dbReference>
<comment type="catalytic activity">
    <reaction evidence="7">
        <text>a 1-acyl-sn-glycero-3-phosphate + an acyl-CoA = a 1,2-diacyl-sn-glycero-3-phosphate + CoA</text>
        <dbReference type="Rhea" id="RHEA:19709"/>
        <dbReference type="ChEBI" id="CHEBI:57287"/>
        <dbReference type="ChEBI" id="CHEBI:57970"/>
        <dbReference type="ChEBI" id="CHEBI:58342"/>
        <dbReference type="ChEBI" id="CHEBI:58608"/>
        <dbReference type="EC" id="2.3.1.51"/>
    </reaction>
</comment>
<dbReference type="InterPro" id="IPR004552">
    <property type="entry name" value="AGP_acyltrans"/>
</dbReference>
<keyword evidence="11" id="KW-1185">Reference proteome</keyword>
<keyword evidence="7" id="KW-0594">Phospholipid biosynthesis</keyword>
<reference evidence="11" key="1">
    <citation type="submission" date="2016-10" db="EMBL/GenBank/DDBJ databases">
        <authorList>
            <person name="Varghese N."/>
            <person name="Submissions S."/>
        </authorList>
    </citation>
    <scope>NUCLEOTIDE SEQUENCE [LARGE SCALE GENOMIC DNA]</scope>
    <source>
        <strain evidence="11">S9</strain>
    </source>
</reference>
<organism evidence="10 11">
    <name type="scientific">Salipaludibacillus aurantiacus</name>
    <dbReference type="NCBI Taxonomy" id="1601833"/>
    <lineage>
        <taxon>Bacteria</taxon>
        <taxon>Bacillati</taxon>
        <taxon>Bacillota</taxon>
        <taxon>Bacilli</taxon>
        <taxon>Bacillales</taxon>
        <taxon>Bacillaceae</taxon>
    </lineage>
</organism>
<comment type="similarity">
    <text evidence="2 7">Belongs to the 1-acyl-sn-glycerol-3-phosphate acyltransferase family.</text>
</comment>
<feature type="transmembrane region" description="Helical" evidence="8">
    <location>
        <begin position="6"/>
        <end position="23"/>
    </location>
</feature>
<evidence type="ECO:0000256" key="5">
    <source>
        <dbReference type="ARBA" id="ARBA00023098"/>
    </source>
</evidence>
<dbReference type="AlphaFoldDB" id="A0A1H9SIQ1"/>
<evidence type="ECO:0000256" key="7">
    <source>
        <dbReference type="RuleBase" id="RU361267"/>
    </source>
</evidence>
<dbReference type="GO" id="GO:0003841">
    <property type="term" value="F:1-acylglycerol-3-phosphate O-acyltransferase activity"/>
    <property type="evidence" value="ECO:0007669"/>
    <property type="project" value="UniProtKB-UniRule"/>
</dbReference>
<dbReference type="SUPFAM" id="SSF69593">
    <property type="entry name" value="Glycerol-3-phosphate (1)-acyltransferase"/>
    <property type="match status" value="1"/>
</dbReference>
<dbReference type="PANTHER" id="PTHR10434">
    <property type="entry name" value="1-ACYL-SN-GLYCEROL-3-PHOSPHATE ACYLTRANSFERASE"/>
    <property type="match status" value="1"/>
</dbReference>
<dbReference type="EMBL" id="FOGT01000004">
    <property type="protein sequence ID" value="SER84831.1"/>
    <property type="molecule type" value="Genomic_DNA"/>
</dbReference>
<keyword evidence="8" id="KW-1133">Transmembrane helix</keyword>
<dbReference type="STRING" id="1601833.SAMN05518684_104243"/>
<evidence type="ECO:0000256" key="2">
    <source>
        <dbReference type="ARBA" id="ARBA00008655"/>
    </source>
</evidence>
<keyword evidence="5 7" id="KW-0443">Lipid metabolism</keyword>
<keyword evidence="4 7" id="KW-0808">Transferase</keyword>
<proteinExistence type="inferred from homology"/>
<evidence type="ECO:0000313" key="11">
    <source>
        <dbReference type="Proteomes" id="UP000198571"/>
    </source>
</evidence>
<keyword evidence="8" id="KW-0812">Transmembrane</keyword>
<accession>A0A1H9SIQ1</accession>
<protein>
    <recommendedName>
        <fullName evidence="7">1-acyl-sn-glycerol-3-phosphate acyltransferase</fullName>
        <ecNumber evidence="7">2.3.1.51</ecNumber>
    </recommendedName>
</protein>